<protein>
    <recommendedName>
        <fullName evidence="5">2-succinylbenzoate--CoA ligase</fullName>
        <ecNumber evidence="5">6.2.1.26</ecNumber>
    </recommendedName>
    <alternativeName>
        <fullName evidence="5">o-succinylbenzoyl-CoA synthetase</fullName>
        <shortName evidence="5">OSB-CoA synthetase</shortName>
    </alternativeName>
</protein>
<evidence type="ECO:0000259" key="6">
    <source>
        <dbReference type="Pfam" id="PF00501"/>
    </source>
</evidence>
<name>A0A401ZXE0_9CHLR</name>
<dbReference type="Pfam" id="PF13193">
    <property type="entry name" value="AMP-binding_C"/>
    <property type="match status" value="1"/>
</dbReference>
<keyword evidence="9" id="KW-1185">Reference proteome</keyword>
<feature type="domain" description="AMP-binding enzyme C-terminal" evidence="7">
    <location>
        <begin position="435"/>
        <end position="510"/>
    </location>
</feature>
<dbReference type="GO" id="GO:0008756">
    <property type="term" value="F:o-succinylbenzoate-CoA ligase activity"/>
    <property type="evidence" value="ECO:0007669"/>
    <property type="project" value="UniProtKB-UniRule"/>
</dbReference>
<dbReference type="Gene3D" id="3.30.300.30">
    <property type="match status" value="1"/>
</dbReference>
<dbReference type="EMBL" id="BIFR01000001">
    <property type="protein sequence ID" value="GCE11511.1"/>
    <property type="molecule type" value="Genomic_DNA"/>
</dbReference>
<keyword evidence="4 5" id="KW-0067">ATP-binding</keyword>
<comment type="function">
    <text evidence="5">Converts 2-succinylbenzoate (OSB) to 2-succinylbenzoyl-CoA (OSB-CoA).</text>
</comment>
<dbReference type="InterPro" id="IPR000873">
    <property type="entry name" value="AMP-dep_synth/lig_dom"/>
</dbReference>
<dbReference type="AlphaFoldDB" id="A0A401ZXE0"/>
<evidence type="ECO:0000256" key="3">
    <source>
        <dbReference type="ARBA" id="ARBA00022741"/>
    </source>
</evidence>
<comment type="similarity">
    <text evidence="5">Belongs to the ATP-dependent AMP-binding enzyme family. MenE subfamily.</text>
</comment>
<evidence type="ECO:0000256" key="5">
    <source>
        <dbReference type="HAMAP-Rule" id="MF_00731"/>
    </source>
</evidence>
<dbReference type="EC" id="6.2.1.26" evidence="5"/>
<dbReference type="HAMAP" id="MF_00731">
    <property type="entry name" value="MenE"/>
    <property type="match status" value="1"/>
</dbReference>
<dbReference type="InterPro" id="IPR010192">
    <property type="entry name" value="MenE"/>
</dbReference>
<comment type="catalytic activity">
    <reaction evidence="5">
        <text>2-succinylbenzoate + ATP + CoA = 2-succinylbenzoyl-CoA + AMP + diphosphate</text>
        <dbReference type="Rhea" id="RHEA:17009"/>
        <dbReference type="ChEBI" id="CHEBI:18325"/>
        <dbReference type="ChEBI" id="CHEBI:30616"/>
        <dbReference type="ChEBI" id="CHEBI:33019"/>
        <dbReference type="ChEBI" id="CHEBI:57287"/>
        <dbReference type="ChEBI" id="CHEBI:57364"/>
        <dbReference type="ChEBI" id="CHEBI:456215"/>
        <dbReference type="EC" id="6.2.1.26"/>
    </reaction>
</comment>
<evidence type="ECO:0000313" key="9">
    <source>
        <dbReference type="Proteomes" id="UP000287352"/>
    </source>
</evidence>
<reference evidence="9" key="1">
    <citation type="submission" date="2018-12" db="EMBL/GenBank/DDBJ databases">
        <title>Tengunoibacter tsumagoiensis gen. nov., sp. nov., Dictyobacter kobayashii sp. nov., D. alpinus sp. nov., and D. joshuensis sp. nov. and description of Dictyobacteraceae fam. nov. within the order Ktedonobacterales isolated from Tengu-no-mugimeshi.</title>
        <authorList>
            <person name="Wang C.M."/>
            <person name="Zheng Y."/>
            <person name="Sakai Y."/>
            <person name="Toyoda A."/>
            <person name="Minakuchi Y."/>
            <person name="Abe K."/>
            <person name="Yokota A."/>
            <person name="Yabe S."/>
        </authorList>
    </citation>
    <scope>NUCLEOTIDE SEQUENCE [LARGE SCALE GENOMIC DNA]</scope>
    <source>
        <strain evidence="9">Uno3</strain>
    </source>
</reference>
<comment type="pathway">
    <text evidence="5">Quinol/quinone metabolism; 1,4-dihydroxy-2-naphthoate biosynthesis; 1,4-dihydroxy-2-naphthoate from chorismate: step 5/7.</text>
</comment>
<evidence type="ECO:0000256" key="1">
    <source>
        <dbReference type="ARBA" id="ARBA00022428"/>
    </source>
</evidence>
<keyword evidence="3 5" id="KW-0547">Nucleotide-binding</keyword>
<dbReference type="PANTHER" id="PTHR43767">
    <property type="entry name" value="LONG-CHAIN-FATTY-ACID--COA LIGASE"/>
    <property type="match status" value="1"/>
</dbReference>
<organism evidence="8 9">
    <name type="scientific">Tengunoibacter tsumagoiensis</name>
    <dbReference type="NCBI Taxonomy" id="2014871"/>
    <lineage>
        <taxon>Bacteria</taxon>
        <taxon>Bacillati</taxon>
        <taxon>Chloroflexota</taxon>
        <taxon>Ktedonobacteria</taxon>
        <taxon>Ktedonobacterales</taxon>
        <taxon>Dictyobacteraceae</taxon>
        <taxon>Tengunoibacter</taxon>
    </lineage>
</organism>
<evidence type="ECO:0000256" key="2">
    <source>
        <dbReference type="ARBA" id="ARBA00022598"/>
    </source>
</evidence>
<dbReference type="InterPro" id="IPR042099">
    <property type="entry name" value="ANL_N_sf"/>
</dbReference>
<dbReference type="PROSITE" id="PS00455">
    <property type="entry name" value="AMP_BINDING"/>
    <property type="match status" value="1"/>
</dbReference>
<dbReference type="GO" id="GO:0005524">
    <property type="term" value="F:ATP binding"/>
    <property type="evidence" value="ECO:0007669"/>
    <property type="project" value="UniProtKB-KW"/>
</dbReference>
<comment type="caution">
    <text evidence="8">The sequence shown here is derived from an EMBL/GenBank/DDBJ whole genome shotgun (WGS) entry which is preliminary data.</text>
</comment>
<evidence type="ECO:0000259" key="7">
    <source>
        <dbReference type="Pfam" id="PF13193"/>
    </source>
</evidence>
<dbReference type="GO" id="GO:0009234">
    <property type="term" value="P:menaquinone biosynthetic process"/>
    <property type="evidence" value="ECO:0007669"/>
    <property type="project" value="UniProtKB-UniRule"/>
</dbReference>
<dbReference type="NCBIfam" id="TIGR01923">
    <property type="entry name" value="menE"/>
    <property type="match status" value="1"/>
</dbReference>
<dbReference type="InterPro" id="IPR045851">
    <property type="entry name" value="AMP-bd_C_sf"/>
</dbReference>
<dbReference type="Proteomes" id="UP000287352">
    <property type="component" value="Unassembled WGS sequence"/>
</dbReference>
<dbReference type="SUPFAM" id="SSF56801">
    <property type="entry name" value="Acetyl-CoA synthetase-like"/>
    <property type="match status" value="1"/>
</dbReference>
<keyword evidence="2 5" id="KW-0436">Ligase</keyword>
<gene>
    <name evidence="5 8" type="primary">menE</name>
    <name evidence="8" type="ORF">KTT_13700</name>
</gene>
<feature type="domain" description="AMP-dependent synthetase/ligase" evidence="6">
    <location>
        <begin position="19"/>
        <end position="384"/>
    </location>
</feature>
<dbReference type="UniPathway" id="UPA00079"/>
<proteinExistence type="inferred from homology"/>
<accession>A0A401ZXE0</accession>
<dbReference type="UniPathway" id="UPA01057">
    <property type="reaction ID" value="UER00166"/>
</dbReference>
<dbReference type="InterPro" id="IPR025110">
    <property type="entry name" value="AMP-bd_C"/>
</dbReference>
<dbReference type="InterPro" id="IPR050237">
    <property type="entry name" value="ATP-dep_AMP-bd_enzyme"/>
</dbReference>
<comment type="pathway">
    <text evidence="5">Quinol/quinone metabolism; menaquinone biosynthesis.</text>
</comment>
<evidence type="ECO:0000256" key="4">
    <source>
        <dbReference type="ARBA" id="ARBA00022840"/>
    </source>
</evidence>
<sequence>MRDAMNTTDSSTILSNWLARSAENRPQHLAIACNGLRWTFSELDRQATLLAEKFALAGIGAQSRIAVLTGSGLPYVACVHALMRLKAILVPLNLRLTAQELSWQLRDVQAIALLSDLAHQDLARQLAQLLPDLPLGLLHHPSPEVGLTPLVDQQLPFSVRPVQSVAPLNWTINLADTQAIMYTSGTTGTPKGVVLTYGMHWWNAVGSALNLGHQLDDIWLACMPLFHVGGLSILMRSVINGISVILQEKFEPAVVNQTLIDEKVTIISVVAIMLQRMLAELDTREPGGRYPEALRCVLLGGGPAPRPLLEDCASRKIPVVQTYGLTESASQAVTLAPGDALRKLGSAGRPLLPVQLSIRNEGQVAAPNEPGIICLKGPGITPGYDHRPEATAQAIVDGWLSTGDIGYLDEEGYLYVLDRRSDLIISGGENIYPAEIEAALLAHPDVQEAGVCGQADTRWGQIPIAFVHLQAQSVATAEQLLAYTEQRLARYKVPRALYIVGPLPRNASGKLLRRELNKLRPPSSS</sequence>
<dbReference type="PANTHER" id="PTHR43767:SF1">
    <property type="entry name" value="NONRIBOSOMAL PEPTIDE SYNTHASE PES1 (EUROFUNG)-RELATED"/>
    <property type="match status" value="1"/>
</dbReference>
<evidence type="ECO:0000313" key="8">
    <source>
        <dbReference type="EMBL" id="GCE11511.1"/>
    </source>
</evidence>
<keyword evidence="1 5" id="KW-0474">Menaquinone biosynthesis</keyword>
<dbReference type="Pfam" id="PF00501">
    <property type="entry name" value="AMP-binding"/>
    <property type="match status" value="1"/>
</dbReference>
<dbReference type="Gene3D" id="3.40.50.12780">
    <property type="entry name" value="N-terminal domain of ligase-like"/>
    <property type="match status" value="1"/>
</dbReference>
<dbReference type="InterPro" id="IPR020845">
    <property type="entry name" value="AMP-binding_CS"/>
</dbReference>